<dbReference type="Gene3D" id="2.40.30.170">
    <property type="match status" value="1"/>
</dbReference>
<evidence type="ECO:0000259" key="2">
    <source>
        <dbReference type="Pfam" id="PF25967"/>
    </source>
</evidence>
<dbReference type="PANTHER" id="PTHR30469">
    <property type="entry name" value="MULTIDRUG RESISTANCE PROTEIN MDTA"/>
    <property type="match status" value="1"/>
</dbReference>
<sequence>MTRRQRLGLLAAFGLGLVFIAVMVNLRQGPARDLATVVPQAVRTLEVTALPFQLEAKGFGKVSPGDSWQAVASVGGQITWTHPELSSGNLIPAGTRLLEIDPSRFELALAAAEADSAAARAELQQLIQEQGNTEKLLALEQRRLALAERELERAQTLAARNALSATRLDEQERATLQQRQAVQALSNQLALVPARRSLLEARLARAEAARDQARRDIADTRFDAPFDLRIHDTRVERYQQVNPGQPLFTADSIATAEAVIQIPLAQMRQLLTALTPIRQEDADGFPDLHRRFDLDRIGASLSLAGDPATRWPARVIRIANGVDPATRTLQVVLEVTEPYRNANPPLQPPLVRDMYVHGILDVAAAEPVVVVPAASIHQGTAYVVDDDNRLARHPVTTGWTQRDLTLVTAGLEVGDRLILDDLVPAIDGTPLTPAEDADALARLQQLARGARP</sequence>
<dbReference type="AlphaFoldDB" id="A0A2G1UMP4"/>
<dbReference type="Proteomes" id="UP000231409">
    <property type="component" value="Unassembled WGS sequence"/>
</dbReference>
<dbReference type="GO" id="GO:0015562">
    <property type="term" value="F:efflux transmembrane transporter activity"/>
    <property type="evidence" value="ECO:0007669"/>
    <property type="project" value="TreeGrafter"/>
</dbReference>
<proteinExistence type="predicted"/>
<accession>A0A2G1UMP4</accession>
<gene>
    <name evidence="3" type="ORF">CLH61_06390</name>
</gene>
<dbReference type="RefSeq" id="WP_099613881.1">
    <property type="nucleotide sequence ID" value="NZ_KZ319369.1"/>
</dbReference>
<dbReference type="SUPFAM" id="SSF111369">
    <property type="entry name" value="HlyD-like secretion proteins"/>
    <property type="match status" value="1"/>
</dbReference>
<dbReference type="Gene3D" id="2.40.420.20">
    <property type="match status" value="1"/>
</dbReference>
<dbReference type="Gene3D" id="2.40.50.100">
    <property type="match status" value="1"/>
</dbReference>
<reference evidence="3 4" key="1">
    <citation type="submission" date="2017-09" db="EMBL/GenBank/DDBJ databases">
        <title>The draft genome sequences of Marinobacter sp. PWS21.</title>
        <authorList>
            <person name="Cao J."/>
        </authorList>
    </citation>
    <scope>NUCLEOTIDE SEQUENCE [LARGE SCALE GENOMIC DNA]</scope>
    <source>
        <strain evidence="3 4">PWS21</strain>
    </source>
</reference>
<dbReference type="EMBL" id="NTFH01000005">
    <property type="protein sequence ID" value="PHQ15777.1"/>
    <property type="molecule type" value="Genomic_DNA"/>
</dbReference>
<feature type="domain" description="Multidrug resistance protein MdtA-like C-terminal permuted SH3" evidence="2">
    <location>
        <begin position="368"/>
        <end position="422"/>
    </location>
</feature>
<keyword evidence="1" id="KW-0175">Coiled coil</keyword>
<evidence type="ECO:0000313" key="4">
    <source>
        <dbReference type="Proteomes" id="UP000231409"/>
    </source>
</evidence>
<dbReference type="Gene3D" id="1.10.287.470">
    <property type="entry name" value="Helix hairpin bin"/>
    <property type="match status" value="1"/>
</dbReference>
<comment type="caution">
    <text evidence="3">The sequence shown here is derived from an EMBL/GenBank/DDBJ whole genome shotgun (WGS) entry which is preliminary data.</text>
</comment>
<name>A0A2G1UMP4_9GAMM</name>
<feature type="coiled-coil region" evidence="1">
    <location>
        <begin position="109"/>
        <end position="223"/>
    </location>
</feature>
<protein>
    <submittedName>
        <fullName evidence="3">Efflux transporter periplasmic adaptor subunit</fullName>
    </submittedName>
</protein>
<organism evidence="3 4">
    <name type="scientific">Marinobacter profundi</name>
    <dbReference type="NCBI Taxonomy" id="2666256"/>
    <lineage>
        <taxon>Bacteria</taxon>
        <taxon>Pseudomonadati</taxon>
        <taxon>Pseudomonadota</taxon>
        <taxon>Gammaproteobacteria</taxon>
        <taxon>Pseudomonadales</taxon>
        <taxon>Marinobacteraceae</taxon>
        <taxon>Marinobacter</taxon>
    </lineage>
</organism>
<keyword evidence="4" id="KW-1185">Reference proteome</keyword>
<evidence type="ECO:0000313" key="3">
    <source>
        <dbReference type="EMBL" id="PHQ15777.1"/>
    </source>
</evidence>
<dbReference type="GO" id="GO:1990281">
    <property type="term" value="C:efflux pump complex"/>
    <property type="evidence" value="ECO:0007669"/>
    <property type="project" value="TreeGrafter"/>
</dbReference>
<dbReference type="InterPro" id="IPR058627">
    <property type="entry name" value="MdtA-like_C"/>
</dbReference>
<dbReference type="Pfam" id="PF25967">
    <property type="entry name" value="RND-MFP_C"/>
    <property type="match status" value="1"/>
</dbReference>
<evidence type="ECO:0000256" key="1">
    <source>
        <dbReference type="SAM" id="Coils"/>
    </source>
</evidence>